<dbReference type="InterPro" id="IPR027417">
    <property type="entry name" value="P-loop_NTPase"/>
</dbReference>
<keyword evidence="9" id="KW-0460">Magnesium</keyword>
<evidence type="ECO:0000313" key="13">
    <source>
        <dbReference type="Proteomes" id="UP001245561"/>
    </source>
</evidence>
<comment type="subcellular location">
    <subcellularLocation>
        <location evidence="1">Cytoplasm</location>
    </subcellularLocation>
</comment>
<proteinExistence type="inferred from homology"/>
<evidence type="ECO:0000313" key="11">
    <source>
        <dbReference type="EMBL" id="MDT2597941.1"/>
    </source>
</evidence>
<dbReference type="Proteomes" id="UP001256547">
    <property type="component" value="Unassembled WGS sequence"/>
</dbReference>
<dbReference type="NCBIfam" id="TIGR00150">
    <property type="entry name" value="T6A_YjeE"/>
    <property type="match status" value="1"/>
</dbReference>
<comment type="similarity">
    <text evidence="2">Belongs to the TsaE family.</text>
</comment>
<evidence type="ECO:0000256" key="10">
    <source>
        <dbReference type="ARBA" id="ARBA00032441"/>
    </source>
</evidence>
<evidence type="ECO:0000313" key="12">
    <source>
        <dbReference type="EMBL" id="MDT2636811.1"/>
    </source>
</evidence>
<dbReference type="GO" id="GO:0005524">
    <property type="term" value="F:ATP binding"/>
    <property type="evidence" value="ECO:0007669"/>
    <property type="project" value="UniProtKB-KW"/>
</dbReference>
<organism evidence="12 13">
    <name type="scientific">Enterococcus dongliensis</name>
    <dbReference type="NCBI Taxonomy" id="2559925"/>
    <lineage>
        <taxon>Bacteria</taxon>
        <taxon>Bacillati</taxon>
        <taxon>Bacillota</taxon>
        <taxon>Bacilli</taxon>
        <taxon>Lactobacillales</taxon>
        <taxon>Enterococcaceae</taxon>
        <taxon>Enterococcus</taxon>
    </lineage>
</organism>
<evidence type="ECO:0000256" key="2">
    <source>
        <dbReference type="ARBA" id="ARBA00007599"/>
    </source>
</evidence>
<dbReference type="Gene3D" id="3.40.50.300">
    <property type="entry name" value="P-loop containing nucleotide triphosphate hydrolases"/>
    <property type="match status" value="1"/>
</dbReference>
<reference evidence="12 14" key="1">
    <citation type="submission" date="2023-03" db="EMBL/GenBank/DDBJ databases">
        <authorList>
            <person name="Shen W."/>
            <person name="Cai J."/>
        </authorList>
    </citation>
    <scope>NUCLEOTIDE SEQUENCE</scope>
    <source>
        <strain evidence="12">P55-2</strain>
        <strain evidence="11 14">P72-2</strain>
    </source>
</reference>
<dbReference type="Proteomes" id="UP001245561">
    <property type="component" value="Unassembled WGS sequence"/>
</dbReference>
<evidence type="ECO:0000256" key="3">
    <source>
        <dbReference type="ARBA" id="ARBA00019010"/>
    </source>
</evidence>
<keyword evidence="7" id="KW-0547">Nucleotide-binding</keyword>
<dbReference type="RefSeq" id="WP_137603560.1">
    <property type="nucleotide sequence ID" value="NZ_JARPYR010000041.1"/>
</dbReference>
<dbReference type="EMBL" id="JARPYR010000041">
    <property type="protein sequence ID" value="MDT2597941.1"/>
    <property type="molecule type" value="Genomic_DNA"/>
</dbReference>
<keyword evidence="14" id="KW-1185">Reference proteome</keyword>
<keyword evidence="8" id="KW-0067">ATP-binding</keyword>
<protein>
    <recommendedName>
        <fullName evidence="3">tRNA threonylcarbamoyladenosine biosynthesis protein TsaE</fullName>
    </recommendedName>
    <alternativeName>
        <fullName evidence="10">t(6)A37 threonylcarbamoyladenosine biosynthesis protein TsaE</fullName>
    </alternativeName>
</protein>
<evidence type="ECO:0000256" key="7">
    <source>
        <dbReference type="ARBA" id="ARBA00022741"/>
    </source>
</evidence>
<dbReference type="AlphaFoldDB" id="A0AAP5NKT4"/>
<dbReference type="PANTHER" id="PTHR33540">
    <property type="entry name" value="TRNA THREONYLCARBAMOYLADENOSINE BIOSYNTHESIS PROTEIN TSAE"/>
    <property type="match status" value="1"/>
</dbReference>
<evidence type="ECO:0000256" key="9">
    <source>
        <dbReference type="ARBA" id="ARBA00022842"/>
    </source>
</evidence>
<dbReference type="PANTHER" id="PTHR33540:SF2">
    <property type="entry name" value="TRNA THREONYLCARBAMOYLADENOSINE BIOSYNTHESIS PROTEIN TSAE"/>
    <property type="match status" value="1"/>
</dbReference>
<evidence type="ECO:0000313" key="14">
    <source>
        <dbReference type="Proteomes" id="UP001256547"/>
    </source>
</evidence>
<evidence type="ECO:0000256" key="6">
    <source>
        <dbReference type="ARBA" id="ARBA00022723"/>
    </source>
</evidence>
<comment type="caution">
    <text evidence="12">The sequence shown here is derived from an EMBL/GenBank/DDBJ whole genome shotgun (WGS) entry which is preliminary data.</text>
</comment>
<accession>A0AAP5NKT4</accession>
<dbReference type="GO" id="GO:0046872">
    <property type="term" value="F:metal ion binding"/>
    <property type="evidence" value="ECO:0007669"/>
    <property type="project" value="UniProtKB-KW"/>
</dbReference>
<sequence length="155" mass="17357">MLTLVNTNATEKLGKIIGSVAEPGDNLVLTGDLGAGKTTLTKGIALGLGIDQMIKSPTYTIIREYQQGRLPLYHMDVYRIESGADDLGLDDYFEGEGLSVIEWGKQLGEYLPEDYLELILAKDEQEEQLRQVEWLIHGDKAEKFQARILNAWETK</sequence>
<dbReference type="GO" id="GO:0002949">
    <property type="term" value="P:tRNA threonylcarbamoyladenosine modification"/>
    <property type="evidence" value="ECO:0007669"/>
    <property type="project" value="InterPro"/>
</dbReference>
<name>A0AAP5NKT4_9ENTE</name>
<evidence type="ECO:0000256" key="5">
    <source>
        <dbReference type="ARBA" id="ARBA00022694"/>
    </source>
</evidence>
<gene>
    <name evidence="12" type="primary">tsaE</name>
    <name evidence="12" type="ORF">P7D36_04705</name>
    <name evidence="11" type="ORF">P7D39_13120</name>
</gene>
<dbReference type="EMBL" id="JARPYT010000005">
    <property type="protein sequence ID" value="MDT2636811.1"/>
    <property type="molecule type" value="Genomic_DNA"/>
</dbReference>
<keyword evidence="5" id="KW-0819">tRNA processing</keyword>
<keyword evidence="6" id="KW-0479">Metal-binding</keyword>
<evidence type="ECO:0000256" key="4">
    <source>
        <dbReference type="ARBA" id="ARBA00022490"/>
    </source>
</evidence>
<evidence type="ECO:0000256" key="1">
    <source>
        <dbReference type="ARBA" id="ARBA00004496"/>
    </source>
</evidence>
<dbReference type="Pfam" id="PF02367">
    <property type="entry name" value="TsaE"/>
    <property type="match status" value="1"/>
</dbReference>
<dbReference type="InterPro" id="IPR003442">
    <property type="entry name" value="T6A_TsaE"/>
</dbReference>
<dbReference type="GO" id="GO:0005737">
    <property type="term" value="C:cytoplasm"/>
    <property type="evidence" value="ECO:0007669"/>
    <property type="project" value="UniProtKB-SubCell"/>
</dbReference>
<dbReference type="SUPFAM" id="SSF52540">
    <property type="entry name" value="P-loop containing nucleoside triphosphate hydrolases"/>
    <property type="match status" value="1"/>
</dbReference>
<evidence type="ECO:0000256" key="8">
    <source>
        <dbReference type="ARBA" id="ARBA00022840"/>
    </source>
</evidence>
<keyword evidence="4" id="KW-0963">Cytoplasm</keyword>